<feature type="transmembrane region" description="Helical" evidence="1">
    <location>
        <begin position="396"/>
        <end position="423"/>
    </location>
</feature>
<dbReference type="EMBL" id="QSBM01000004">
    <property type="protein sequence ID" value="RGX30885.1"/>
    <property type="molecule type" value="Genomic_DNA"/>
</dbReference>
<reference evidence="3 4" key="1">
    <citation type="submission" date="2018-08" db="EMBL/GenBank/DDBJ databases">
        <title>A genome reference for cultivated species of the human gut microbiota.</title>
        <authorList>
            <person name="Zou Y."/>
            <person name="Xue W."/>
            <person name="Luo G."/>
        </authorList>
    </citation>
    <scope>NUCLEOTIDE SEQUENCE [LARGE SCALE GENOMIC DNA]</scope>
    <source>
        <strain evidence="3 4">AF04-15</strain>
    </source>
</reference>
<feature type="transmembrane region" description="Helical" evidence="1">
    <location>
        <begin position="270"/>
        <end position="291"/>
    </location>
</feature>
<evidence type="ECO:0000313" key="3">
    <source>
        <dbReference type="EMBL" id="RGX30885.1"/>
    </source>
</evidence>
<keyword evidence="1" id="KW-0812">Transmembrane</keyword>
<evidence type="ECO:0000256" key="1">
    <source>
        <dbReference type="SAM" id="Phobius"/>
    </source>
</evidence>
<protein>
    <submittedName>
        <fullName evidence="3">C4-dicarboxylate ABC transporter</fullName>
    </submittedName>
</protein>
<feature type="transmembrane region" description="Helical" evidence="1">
    <location>
        <begin position="297"/>
        <end position="321"/>
    </location>
</feature>
<keyword evidence="1" id="KW-1133">Transmembrane helix</keyword>
<feature type="transmembrane region" description="Helical" evidence="1">
    <location>
        <begin position="134"/>
        <end position="159"/>
    </location>
</feature>
<gene>
    <name evidence="3" type="ORF">DWV29_06855</name>
</gene>
<comment type="caution">
    <text evidence="3">The sequence shown here is derived from an EMBL/GenBank/DDBJ whole genome shotgun (WGS) entry which is preliminary data.</text>
</comment>
<dbReference type="Proteomes" id="UP000283880">
    <property type="component" value="Unassembled WGS sequence"/>
</dbReference>
<dbReference type="AlphaFoldDB" id="A0A413FI68"/>
<feature type="transmembrane region" description="Helical" evidence="1">
    <location>
        <begin position="171"/>
        <end position="192"/>
    </location>
</feature>
<evidence type="ECO:0000259" key="2">
    <source>
        <dbReference type="Pfam" id="PF07158"/>
    </source>
</evidence>
<dbReference type="InterPro" id="IPR009827">
    <property type="entry name" value="MatC_N"/>
</dbReference>
<dbReference type="OrthoDB" id="2814158at2"/>
<name>A0A413FI68_9FIRM</name>
<accession>A0A413FI68</accession>
<feature type="transmembrane region" description="Helical" evidence="1">
    <location>
        <begin position="241"/>
        <end position="258"/>
    </location>
</feature>
<feature type="transmembrane region" description="Helical" evidence="1">
    <location>
        <begin position="55"/>
        <end position="75"/>
    </location>
</feature>
<evidence type="ECO:0000313" key="4">
    <source>
        <dbReference type="Proteomes" id="UP000283880"/>
    </source>
</evidence>
<keyword evidence="1" id="KW-0472">Membrane</keyword>
<sequence>MNYEVLSVVFLFAVVALGFWRKCNIGILAVGFSLIIGKIGGMSNSQILGGFDAKLFITLVGVTFLFGIAQSNGTLELIAKRAVGLAGNRTYLVPVILFLVTGLLSAIGPGNIPVGALMTVVAVTIAVEMGENPLLFALAAKVAANGFTITPLAPAGVLTMSLSETAGYTDIIIPVMLNVMLWAVIMMVGFSIHYKIYRIKPGAVAVGGAVSEKKPVTRDQWITIVGMCVMVYLVMFRRLDVGLTSFFVAAVLILLGVAKEKQALAKIPWGTLLLICGVGVLMNVVIEMGGIDLISEALLAIMTPATAAPIIAFISSILSFFSSTTGVVIPTMVPTIGTIVDSLGTGSAGFISLTSVMISSSLSSAFSPASTGGGLILAAYMAASNSENKEQEQQKLFGRLFMIAIACVIANIILSAVGVYGIIK</sequence>
<feature type="domain" description="Dicarboxylate carrier MatC N-terminal" evidence="2">
    <location>
        <begin position="1"/>
        <end position="145"/>
    </location>
</feature>
<feature type="transmembrane region" description="Helical" evidence="1">
    <location>
        <begin position="95"/>
        <end position="127"/>
    </location>
</feature>
<proteinExistence type="predicted"/>
<feature type="transmembrane region" description="Helical" evidence="1">
    <location>
        <begin position="6"/>
        <end position="35"/>
    </location>
</feature>
<dbReference type="RefSeq" id="WP_117777188.1">
    <property type="nucleotide sequence ID" value="NZ_BAABXR010000001.1"/>
</dbReference>
<organism evidence="3 4">
    <name type="scientific">Enterocloster asparagiformis</name>
    <dbReference type="NCBI Taxonomy" id="333367"/>
    <lineage>
        <taxon>Bacteria</taxon>
        <taxon>Bacillati</taxon>
        <taxon>Bacillota</taxon>
        <taxon>Clostridia</taxon>
        <taxon>Lachnospirales</taxon>
        <taxon>Lachnospiraceae</taxon>
        <taxon>Enterocloster</taxon>
    </lineage>
</organism>
<dbReference type="Pfam" id="PF07158">
    <property type="entry name" value="MatC_N"/>
    <property type="match status" value="1"/>
</dbReference>
<feature type="transmembrane region" description="Helical" evidence="1">
    <location>
        <begin position="333"/>
        <end position="353"/>
    </location>
</feature>